<evidence type="ECO:0000313" key="3">
    <source>
        <dbReference type="Proteomes" id="UP000501568"/>
    </source>
</evidence>
<feature type="transmembrane region" description="Helical" evidence="1">
    <location>
        <begin position="6"/>
        <end position="30"/>
    </location>
</feature>
<keyword evidence="1" id="KW-1133">Transmembrane helix</keyword>
<evidence type="ECO:0000256" key="1">
    <source>
        <dbReference type="SAM" id="Phobius"/>
    </source>
</evidence>
<gene>
    <name evidence="2" type="ORF">G5C33_07155</name>
</gene>
<dbReference type="RefSeq" id="WP_165326589.1">
    <property type="nucleotide sequence ID" value="NZ_CP049109.1"/>
</dbReference>
<dbReference type="AlphaFoldDB" id="A0A6G6Y3W9"/>
<protein>
    <submittedName>
        <fullName evidence="2">Uncharacterized protein</fullName>
    </submittedName>
</protein>
<sequence>MSGSDWGKGIAVVTGVALLFLCFGLGFYVASLNYSNNQRHQQYRYASDKPEEVDPSMMPGGVPAQTFEYRRPCDDPKGHDESDLCAQWRAAKAGEDSAFWAKWGFWASTAGLIGLFWTLYYTRKAVEDTGDATKAMVRQNELSEQAQRAWIDIEVRVERIVIEGNLFSIYYRVIFTNIGETMATNVITHSSGASPGEDWSDYVARKRANWLSSNKNEVDALMPGEEFPHWGESNLSIEHMPWQPDPERVHFIVTALARYKIATDPPEAEPRVTARTFTVGMRHERPLMQLQLYRDRLANTEGDGLVVTPYGESLTT</sequence>
<keyword evidence="3" id="KW-1185">Reference proteome</keyword>
<evidence type="ECO:0000313" key="2">
    <source>
        <dbReference type="EMBL" id="QIG79589.1"/>
    </source>
</evidence>
<dbReference type="Proteomes" id="UP000501568">
    <property type="component" value="Chromosome"/>
</dbReference>
<proteinExistence type="predicted"/>
<keyword evidence="1" id="KW-0472">Membrane</keyword>
<organism evidence="2 3">
    <name type="scientific">Stakelama tenebrarum</name>
    <dbReference type="NCBI Taxonomy" id="2711215"/>
    <lineage>
        <taxon>Bacteria</taxon>
        <taxon>Pseudomonadati</taxon>
        <taxon>Pseudomonadota</taxon>
        <taxon>Alphaproteobacteria</taxon>
        <taxon>Sphingomonadales</taxon>
        <taxon>Sphingomonadaceae</taxon>
        <taxon>Stakelama</taxon>
    </lineage>
</organism>
<accession>A0A6G6Y3W9</accession>
<dbReference type="EMBL" id="CP049109">
    <property type="protein sequence ID" value="QIG79589.1"/>
    <property type="molecule type" value="Genomic_DNA"/>
</dbReference>
<keyword evidence="1" id="KW-0812">Transmembrane</keyword>
<dbReference type="KEGG" id="spzr:G5C33_07155"/>
<name>A0A6G6Y3W9_9SPHN</name>
<reference evidence="2 3" key="1">
    <citation type="submission" date="2020-02" db="EMBL/GenBank/DDBJ databases">
        <authorList>
            <person name="Zheng R.K."/>
            <person name="Sun C.M."/>
        </authorList>
    </citation>
    <scope>NUCLEOTIDE SEQUENCE [LARGE SCALE GENOMIC DNA]</scope>
    <source>
        <strain evidence="3">zrk23</strain>
    </source>
</reference>
<feature type="transmembrane region" description="Helical" evidence="1">
    <location>
        <begin position="99"/>
        <end position="120"/>
    </location>
</feature>